<name>A0A922MQQ8_SPOEX</name>
<evidence type="ECO:0000313" key="1">
    <source>
        <dbReference type="EMBL" id="KAH9640875.1"/>
    </source>
</evidence>
<organism evidence="1 2">
    <name type="scientific">Spodoptera exigua</name>
    <name type="common">Beet armyworm</name>
    <name type="synonym">Noctua fulgens</name>
    <dbReference type="NCBI Taxonomy" id="7107"/>
    <lineage>
        <taxon>Eukaryota</taxon>
        <taxon>Metazoa</taxon>
        <taxon>Ecdysozoa</taxon>
        <taxon>Arthropoda</taxon>
        <taxon>Hexapoda</taxon>
        <taxon>Insecta</taxon>
        <taxon>Pterygota</taxon>
        <taxon>Neoptera</taxon>
        <taxon>Endopterygota</taxon>
        <taxon>Lepidoptera</taxon>
        <taxon>Glossata</taxon>
        <taxon>Ditrysia</taxon>
        <taxon>Noctuoidea</taxon>
        <taxon>Noctuidae</taxon>
        <taxon>Amphipyrinae</taxon>
        <taxon>Spodoptera</taxon>
    </lineage>
</organism>
<dbReference type="AlphaFoldDB" id="A0A922MQQ8"/>
<comment type="caution">
    <text evidence="1">The sequence shown here is derived from an EMBL/GenBank/DDBJ whole genome shotgun (WGS) entry which is preliminary data.</text>
</comment>
<dbReference type="Proteomes" id="UP000814243">
    <property type="component" value="Unassembled WGS sequence"/>
</dbReference>
<sequence length="122" mass="14484">MQEQNLHTFDEKLNYLERFVLSQDEYCEEEKKEQAKQTCYPVRDAYRITETCAEINLRDLMDHTAERLATYLEDDVFEHLSPEERQSLTLISKWGCDGSQQSQFKEKMQDLDAKDSNIFQSC</sequence>
<evidence type="ECO:0000313" key="2">
    <source>
        <dbReference type="Proteomes" id="UP000814243"/>
    </source>
</evidence>
<reference evidence="1" key="1">
    <citation type="journal article" date="2021" name="G3 (Bethesda)">
        <title>Genome and transcriptome analysis of the beet armyworm Spodoptera exigua reveals targets for pest control. .</title>
        <authorList>
            <person name="Simon S."/>
            <person name="Breeschoten T."/>
            <person name="Jansen H.J."/>
            <person name="Dirks R.P."/>
            <person name="Schranz M.E."/>
            <person name="Ros V.I.D."/>
        </authorList>
    </citation>
    <scope>NUCLEOTIDE SEQUENCE</scope>
    <source>
        <strain evidence="1">TB_SE_WUR_2020</strain>
    </source>
</reference>
<dbReference type="EMBL" id="JACEFF010000271">
    <property type="protein sequence ID" value="KAH9640875.1"/>
    <property type="molecule type" value="Genomic_DNA"/>
</dbReference>
<accession>A0A922MQQ8</accession>
<protein>
    <submittedName>
        <fullName evidence="1">Uncharacterized protein</fullName>
    </submittedName>
</protein>
<proteinExistence type="predicted"/>
<gene>
    <name evidence="1" type="ORF">HF086_015214</name>
</gene>